<evidence type="ECO:0000256" key="11">
    <source>
        <dbReference type="ARBA" id="ARBA00022881"/>
    </source>
</evidence>
<feature type="domain" description="ABC transporter" evidence="17">
    <location>
        <begin position="438"/>
        <end position="727"/>
    </location>
</feature>
<evidence type="ECO:0000313" key="19">
    <source>
        <dbReference type="EMBL" id="SDM67140.1"/>
    </source>
</evidence>
<comment type="subcellular location">
    <subcellularLocation>
        <location evidence="1">Cytoplasm</location>
    </subcellularLocation>
</comment>
<dbReference type="GO" id="GO:0008270">
    <property type="term" value="F:zinc ion binding"/>
    <property type="evidence" value="ECO:0007669"/>
    <property type="project" value="UniProtKB-KW"/>
</dbReference>
<evidence type="ECO:0000313" key="21">
    <source>
        <dbReference type="Proteomes" id="UP000748067"/>
    </source>
</evidence>
<dbReference type="Gene3D" id="1.10.8.280">
    <property type="entry name" value="ABC transporter ATPase domain-like"/>
    <property type="match status" value="1"/>
</dbReference>
<evidence type="ECO:0000256" key="10">
    <source>
        <dbReference type="ARBA" id="ARBA00022840"/>
    </source>
</evidence>
<keyword evidence="5" id="KW-0547">Nucleotide-binding</keyword>
<keyword evidence="3" id="KW-0479">Metal-binding</keyword>
<keyword evidence="2" id="KW-0963">Cytoplasm</keyword>
<dbReference type="Gene3D" id="1.20.1580.10">
    <property type="entry name" value="ABC transporter ATPase like domain"/>
    <property type="match status" value="2"/>
</dbReference>
<organism evidence="19 20">
    <name type="scientific">Pseudomonas antarctica</name>
    <dbReference type="NCBI Taxonomy" id="219572"/>
    <lineage>
        <taxon>Bacteria</taxon>
        <taxon>Pseudomonadati</taxon>
        <taxon>Pseudomonadota</taxon>
        <taxon>Gammaproteobacteria</taxon>
        <taxon>Pseudomonadales</taxon>
        <taxon>Pseudomonadaceae</taxon>
        <taxon>Pseudomonas</taxon>
    </lineage>
</organism>
<evidence type="ECO:0000256" key="5">
    <source>
        <dbReference type="ARBA" id="ARBA00022741"/>
    </source>
</evidence>
<dbReference type="PROSITE" id="PS00211">
    <property type="entry name" value="ABC_TRANSPORTER_1"/>
    <property type="match status" value="1"/>
</dbReference>
<evidence type="ECO:0000256" key="8">
    <source>
        <dbReference type="ARBA" id="ARBA00022771"/>
    </source>
</evidence>
<dbReference type="PANTHER" id="PTHR43152:SF3">
    <property type="entry name" value="UVRABC SYSTEM PROTEIN A"/>
    <property type="match status" value="1"/>
</dbReference>
<evidence type="ECO:0000259" key="17">
    <source>
        <dbReference type="PROSITE" id="PS50893"/>
    </source>
</evidence>
<dbReference type="GO" id="GO:0006281">
    <property type="term" value="P:DNA repair"/>
    <property type="evidence" value="ECO:0007669"/>
    <property type="project" value="UniProtKB-KW"/>
</dbReference>
<dbReference type="PROSITE" id="PS50893">
    <property type="entry name" value="ABC_TRANSPORTER_2"/>
    <property type="match status" value="1"/>
</dbReference>
<reference evidence="18 21" key="1">
    <citation type="submission" date="2015-01" db="EMBL/GenBank/DDBJ databases">
        <title>Genome Sequence of Pseudomonas antarctica CMS 35.</title>
        <authorList>
            <person name="Voget S."/>
            <person name="Chow J."/>
            <person name="Daniel R."/>
            <person name="Streit W."/>
        </authorList>
    </citation>
    <scope>NUCLEOTIDE SEQUENCE [LARGE SCALE GENOMIC DNA]</scope>
    <source>
        <strain evidence="18 21">CMS 35</strain>
    </source>
</reference>
<evidence type="ECO:0000256" key="6">
    <source>
        <dbReference type="ARBA" id="ARBA00022763"/>
    </source>
</evidence>
<dbReference type="Pfam" id="PF00005">
    <property type="entry name" value="ABC_tran"/>
    <property type="match status" value="1"/>
</dbReference>
<evidence type="ECO:0000256" key="9">
    <source>
        <dbReference type="ARBA" id="ARBA00022833"/>
    </source>
</evidence>
<dbReference type="GO" id="GO:0016887">
    <property type="term" value="F:ATP hydrolysis activity"/>
    <property type="evidence" value="ECO:0007669"/>
    <property type="project" value="InterPro"/>
</dbReference>
<evidence type="ECO:0000313" key="20">
    <source>
        <dbReference type="Proteomes" id="UP000182470"/>
    </source>
</evidence>
<comment type="similarity">
    <text evidence="14">Belongs to the ABC transporter superfamily. UvrA family.</text>
</comment>
<dbReference type="Pfam" id="PF17755">
    <property type="entry name" value="UvrA_DNA-bind"/>
    <property type="match status" value="1"/>
</dbReference>
<accession>A0A1G9V4W1</accession>
<evidence type="ECO:0000256" key="1">
    <source>
        <dbReference type="ARBA" id="ARBA00004496"/>
    </source>
</evidence>
<evidence type="ECO:0000256" key="2">
    <source>
        <dbReference type="ARBA" id="ARBA00022490"/>
    </source>
</evidence>
<sequence length="727" mass="78766">MQGRLKRNFFTVVGAKTNNLKNLNIEIKLNSLTAITGISGGGKSSLAYGTLFAICKQQFNQLDSGTYDYSDYKVDSFHGALPAIALTQNNYNSNPKSTIYSYLDVPSYLYSILPDGNTLLDHSSLRLNKPGNECPHCQGSRESLSLSESLIVDDLKPLEKNPFKCWSGANLVKNTALLRAFCEDEGIDLRKSISELSEDQKYKVLNGESIKKFKVSFAFGGKRRSREERYVGPVKDLSGFSDSDKISLFESFRKFSIPLPCSYCDATGLDPLIYKESKVSAISFFDFLRHPVIEVVERLKRSHEKHPPALSALISQLETLVELGLGYISLIRQIPTLSGGELQKLRFGQVCNTSISGVMFVMDEISSQISTNSHAALIEKMKNICANGNTIVMIEHNHYFIKSADQVICIGPAPGDMGGYIVPYVALADELIGGSREFKLSDMLSLPSVSKNNVLNIVVSVPQGAVTGICGVSGSGKSSFAGAISEAVPGAYYVSQKQMRGNIRSTVATALDLVANIATIYSLNSNESRELFLPQPGKLGCCGACGGTGVVDFTRAFEKTIKITCAVCEGELFSDIVDAVKVCDMNVKEFYGSPLHSLPSELVAQNKKLSTAVRIAEALGVSHLSFNRKIGSLSGGESRRVKLLQALMSPGKDKILIIDEPGAGLDMGSAVKAINYIKDCAINFKAVLVIDHKPEILKRCDYLVEFGPGAGPEGGKLMFSGVPSDKS</sequence>
<dbReference type="InterPro" id="IPR003439">
    <property type="entry name" value="ABC_transporter-like_ATP-bd"/>
</dbReference>
<keyword evidence="7" id="KW-0228">DNA excision</keyword>
<dbReference type="InterPro" id="IPR017871">
    <property type="entry name" value="ABC_transporter-like_CS"/>
</dbReference>
<proteinExistence type="inferred from homology"/>
<dbReference type="RefSeq" id="WP_162276176.1">
    <property type="nucleotide sequence ID" value="NZ_JXDI01000001.1"/>
</dbReference>
<protein>
    <recommendedName>
        <fullName evidence="15">UvrABC system protein A</fullName>
    </recommendedName>
    <alternativeName>
        <fullName evidence="16">Excinuclease ABC subunit A</fullName>
    </alternativeName>
</protein>
<evidence type="ECO:0000256" key="3">
    <source>
        <dbReference type="ARBA" id="ARBA00022723"/>
    </source>
</evidence>
<keyword evidence="8" id="KW-0863">Zinc-finger</keyword>
<evidence type="ECO:0000256" key="14">
    <source>
        <dbReference type="ARBA" id="ARBA00038000"/>
    </source>
</evidence>
<gene>
    <name evidence="18" type="primary">uvrA_1</name>
    <name evidence="18" type="ORF">PSAN_10680</name>
    <name evidence="19" type="ORF">SAMN04490179_0400</name>
</gene>
<dbReference type="Proteomes" id="UP000748067">
    <property type="component" value="Unassembled WGS sequence"/>
</dbReference>
<dbReference type="SUPFAM" id="SSF52540">
    <property type="entry name" value="P-loop containing nucleoside triphosphate hydrolases"/>
    <property type="match status" value="2"/>
</dbReference>
<keyword evidence="9" id="KW-0862">Zinc</keyword>
<keyword evidence="4" id="KW-0677">Repeat</keyword>
<evidence type="ECO:0000256" key="12">
    <source>
        <dbReference type="ARBA" id="ARBA00023125"/>
    </source>
</evidence>
<keyword evidence="10" id="KW-0067">ATP-binding</keyword>
<evidence type="ECO:0000313" key="18">
    <source>
        <dbReference type="EMBL" id="KAF2408670.1"/>
    </source>
</evidence>
<reference evidence="19 20" key="2">
    <citation type="submission" date="2016-10" db="EMBL/GenBank/DDBJ databases">
        <authorList>
            <person name="de Groot N.N."/>
        </authorList>
    </citation>
    <scope>NUCLEOTIDE SEQUENCE [LARGE SCALE GENOMIC DNA]</scope>
    <source>
        <strain evidence="19 20">BS2772</strain>
    </source>
</reference>
<keyword evidence="13" id="KW-0234">DNA repair</keyword>
<dbReference type="EMBL" id="JXDI01000001">
    <property type="protein sequence ID" value="KAF2408670.1"/>
    <property type="molecule type" value="Genomic_DNA"/>
</dbReference>
<dbReference type="GO" id="GO:0005524">
    <property type="term" value="F:ATP binding"/>
    <property type="evidence" value="ECO:0007669"/>
    <property type="project" value="UniProtKB-KW"/>
</dbReference>
<dbReference type="Proteomes" id="UP000182470">
    <property type="component" value="Chromosome I"/>
</dbReference>
<dbReference type="GO" id="GO:0004518">
    <property type="term" value="F:nuclease activity"/>
    <property type="evidence" value="ECO:0007669"/>
    <property type="project" value="UniProtKB-KW"/>
</dbReference>
<dbReference type="GO" id="GO:0003677">
    <property type="term" value="F:DNA binding"/>
    <property type="evidence" value="ECO:0007669"/>
    <property type="project" value="UniProtKB-KW"/>
</dbReference>
<evidence type="ECO:0000256" key="4">
    <source>
        <dbReference type="ARBA" id="ARBA00022737"/>
    </source>
</evidence>
<evidence type="ECO:0000256" key="16">
    <source>
        <dbReference type="ARBA" id="ARBA00042156"/>
    </source>
</evidence>
<dbReference type="InterPro" id="IPR041552">
    <property type="entry name" value="UvrA_DNA-bd"/>
</dbReference>
<keyword evidence="11" id="KW-0267">Excision nuclease</keyword>
<keyword evidence="12" id="KW-0238">DNA-binding</keyword>
<keyword evidence="21" id="KW-1185">Reference proteome</keyword>
<dbReference type="PANTHER" id="PTHR43152">
    <property type="entry name" value="UVRABC SYSTEM PROTEIN A"/>
    <property type="match status" value="1"/>
</dbReference>
<dbReference type="GO" id="GO:0005737">
    <property type="term" value="C:cytoplasm"/>
    <property type="evidence" value="ECO:0007669"/>
    <property type="project" value="UniProtKB-SubCell"/>
</dbReference>
<dbReference type="AlphaFoldDB" id="A0A1G9V4W1"/>
<dbReference type="Gene3D" id="3.40.50.300">
    <property type="entry name" value="P-loop containing nucleotide triphosphate hydrolases"/>
    <property type="match status" value="2"/>
</dbReference>
<name>A0A1G9V4W1_9PSED</name>
<dbReference type="InterPro" id="IPR027417">
    <property type="entry name" value="P-loop_NTPase"/>
</dbReference>
<evidence type="ECO:0000256" key="15">
    <source>
        <dbReference type="ARBA" id="ARBA00039316"/>
    </source>
</evidence>
<dbReference type="EMBL" id="LT629704">
    <property type="protein sequence ID" value="SDM67140.1"/>
    <property type="molecule type" value="Genomic_DNA"/>
</dbReference>
<keyword evidence="6" id="KW-0227">DNA damage</keyword>
<evidence type="ECO:0000256" key="13">
    <source>
        <dbReference type="ARBA" id="ARBA00023204"/>
    </source>
</evidence>
<evidence type="ECO:0000256" key="7">
    <source>
        <dbReference type="ARBA" id="ARBA00022769"/>
    </source>
</evidence>